<protein>
    <submittedName>
        <fullName evidence="1">Uncharacterized protein</fullName>
    </submittedName>
</protein>
<name>A0A173TZF0_ANAHA</name>
<evidence type="ECO:0000313" key="1">
    <source>
        <dbReference type="EMBL" id="CUN07476.1"/>
    </source>
</evidence>
<evidence type="ECO:0000313" key="2">
    <source>
        <dbReference type="Proteomes" id="UP000095598"/>
    </source>
</evidence>
<dbReference type="Proteomes" id="UP000095598">
    <property type="component" value="Unassembled WGS sequence"/>
</dbReference>
<dbReference type="EMBL" id="CYXT01000020">
    <property type="protein sequence ID" value="CUN07476.1"/>
    <property type="molecule type" value="Genomic_DNA"/>
</dbReference>
<proteinExistence type="predicted"/>
<reference evidence="1 2" key="1">
    <citation type="submission" date="2015-09" db="EMBL/GenBank/DDBJ databases">
        <authorList>
            <consortium name="Pathogen Informatics"/>
        </authorList>
    </citation>
    <scope>NUCLEOTIDE SEQUENCE [LARGE SCALE GENOMIC DNA]</scope>
    <source>
        <strain evidence="1 2">2789STDY5608868</strain>
    </source>
</reference>
<organism evidence="1 2">
    <name type="scientific">Anaerostipes hadrus</name>
    <dbReference type="NCBI Taxonomy" id="649756"/>
    <lineage>
        <taxon>Bacteria</taxon>
        <taxon>Bacillati</taxon>
        <taxon>Bacillota</taxon>
        <taxon>Clostridia</taxon>
        <taxon>Lachnospirales</taxon>
        <taxon>Lachnospiraceae</taxon>
        <taxon>Anaerostipes</taxon>
    </lineage>
</organism>
<sequence>MIVTGYTDENGTVIPEEDATEYIWKQARNNEEDKTWLLEYMWDVFTGNPKFKKELEELKEARFDDVCSDKECDEQGNIILYNGEYEPEGR</sequence>
<gene>
    <name evidence="1" type="ORF">ERS852425_02451</name>
</gene>
<accession>A0A173TZF0</accession>
<dbReference type="RefSeq" id="WP_055259287.1">
    <property type="nucleotide sequence ID" value="NZ_CYXT01000020.1"/>
</dbReference>
<dbReference type="AlphaFoldDB" id="A0A173TZF0"/>